<protein>
    <submittedName>
        <fullName evidence="1">Uncharacterized protein</fullName>
    </submittedName>
</protein>
<comment type="caution">
    <text evidence="1">The sequence shown here is derived from an EMBL/GenBank/DDBJ whole genome shotgun (WGS) entry which is preliminary data.</text>
</comment>
<dbReference type="AlphaFoldDB" id="A0A4R1QI63"/>
<proteinExistence type="predicted"/>
<keyword evidence="2" id="KW-1185">Reference proteome</keyword>
<sequence>MKMMKLQDAVYNWLTIKVVADARKDDEAAQETEQFFACMLKEDYKVEEIAFKKENEMYMVTLKNEEGSKQFRFPAELIETMLEQINREPEKYVNYKSHRT</sequence>
<reference evidence="1 2" key="1">
    <citation type="submission" date="2019-03" db="EMBL/GenBank/DDBJ databases">
        <title>Genomic Encyclopedia of Type Strains, Phase IV (KMG-IV): sequencing the most valuable type-strain genomes for metagenomic binning, comparative biology and taxonomic classification.</title>
        <authorList>
            <person name="Goeker M."/>
        </authorList>
    </citation>
    <scope>NUCLEOTIDE SEQUENCE [LARGE SCALE GENOMIC DNA]</scope>
    <source>
        <strain evidence="1 2">DSM 24979</strain>
    </source>
</reference>
<accession>A0A4R1QI63</accession>
<gene>
    <name evidence="1" type="ORF">EDD69_10526</name>
</gene>
<evidence type="ECO:0000313" key="1">
    <source>
        <dbReference type="EMBL" id="TCL50230.1"/>
    </source>
</evidence>
<dbReference type="EMBL" id="SLUL01000005">
    <property type="protein sequence ID" value="TCL50230.1"/>
    <property type="molecule type" value="Genomic_DNA"/>
</dbReference>
<evidence type="ECO:0000313" key="2">
    <source>
        <dbReference type="Proteomes" id="UP000295658"/>
    </source>
</evidence>
<name>A0A4R1QI63_9BACL</name>
<organism evidence="1 2">
    <name type="scientific">Thermolongibacillus altinsuensis</name>
    <dbReference type="NCBI Taxonomy" id="575256"/>
    <lineage>
        <taxon>Bacteria</taxon>
        <taxon>Bacillati</taxon>
        <taxon>Bacillota</taxon>
        <taxon>Bacilli</taxon>
        <taxon>Bacillales</taxon>
        <taxon>Anoxybacillaceae</taxon>
        <taxon>Thermolongibacillus</taxon>
    </lineage>
</organism>
<dbReference type="Proteomes" id="UP000295658">
    <property type="component" value="Unassembled WGS sequence"/>
</dbReference>